<evidence type="ECO:0000313" key="2">
    <source>
        <dbReference type="EMBL" id="GAE37139.1"/>
    </source>
</evidence>
<accession>W4R0P9</accession>
<dbReference type="AlphaFoldDB" id="W4R0P9"/>
<evidence type="ECO:0000259" key="1">
    <source>
        <dbReference type="Pfam" id="PF08937"/>
    </source>
</evidence>
<feature type="domain" description="Thoeris protein ThsB TIR-like" evidence="1">
    <location>
        <begin position="6"/>
        <end position="77"/>
    </location>
</feature>
<reference evidence="2 3" key="1">
    <citation type="journal article" date="2014" name="Genome Announc.">
        <title>Draft Genome Sequences of Three Alkaliphilic Bacillus Strains, Bacillus wakoensis JCM 9140T, Bacillus akibai JCM 9157T, and Bacillus hemicellulosilyticus JCM 9152T.</title>
        <authorList>
            <person name="Yuki M."/>
            <person name="Oshima K."/>
            <person name="Suda W."/>
            <person name="Oshida Y."/>
            <person name="Kitamura K."/>
            <person name="Iida T."/>
            <person name="Hattori M."/>
            <person name="Ohkuma M."/>
        </authorList>
    </citation>
    <scope>NUCLEOTIDE SEQUENCE [LARGE SCALE GENOMIC DNA]</scope>
    <source>
        <strain evidence="2 3">JCM 9157</strain>
    </source>
</reference>
<keyword evidence="3" id="KW-1185">Reference proteome</keyword>
<protein>
    <recommendedName>
        <fullName evidence="1">Thoeris protein ThsB TIR-like domain-containing protein</fullName>
    </recommendedName>
</protein>
<evidence type="ECO:0000313" key="3">
    <source>
        <dbReference type="Proteomes" id="UP000018896"/>
    </source>
</evidence>
<proteinExistence type="predicted"/>
<dbReference type="EMBL" id="BAUV01000055">
    <property type="protein sequence ID" value="GAE37139.1"/>
    <property type="molecule type" value="Genomic_DNA"/>
</dbReference>
<dbReference type="Gene3D" id="3.40.50.11200">
    <property type="match status" value="1"/>
</dbReference>
<dbReference type="STRING" id="1236973.JCM9157_4387"/>
<name>W4R0P9_HALA3</name>
<dbReference type="Proteomes" id="UP000018896">
    <property type="component" value="Unassembled WGS sequence"/>
</dbReference>
<organism evidence="2 3">
    <name type="scientific">Halalkalibacter akibai (strain ATCC 43226 / DSM 21942 / CIP 109018 / JCM 9157 / 1139)</name>
    <name type="common">Bacillus akibai</name>
    <dbReference type="NCBI Taxonomy" id="1236973"/>
    <lineage>
        <taxon>Bacteria</taxon>
        <taxon>Bacillati</taxon>
        <taxon>Bacillota</taxon>
        <taxon>Bacilli</taxon>
        <taxon>Bacillales</taxon>
        <taxon>Bacillaceae</taxon>
        <taxon>Halalkalibacter</taxon>
    </lineage>
</organism>
<dbReference type="InterPro" id="IPR015032">
    <property type="entry name" value="ThsB__TIR-like_domain"/>
</dbReference>
<sequence length="90" mass="9806">MAKKVFVSYHSAVEDTKHKNLLVAWAKNDNGFFDIKFDDTSVGVSINSTNATYIKSVIKGKISDSSVFLCLVGEPTKVIGLNGKLIKLLS</sequence>
<dbReference type="Pfam" id="PF08937">
    <property type="entry name" value="ThsB_TIR"/>
    <property type="match status" value="1"/>
</dbReference>
<comment type="caution">
    <text evidence="2">The sequence shown here is derived from an EMBL/GenBank/DDBJ whole genome shotgun (WGS) entry which is preliminary data.</text>
</comment>
<gene>
    <name evidence="2" type="ORF">JCM9157_4387</name>
</gene>